<keyword evidence="4" id="KW-0547">Nucleotide-binding</keyword>
<evidence type="ECO:0000256" key="7">
    <source>
        <dbReference type="ARBA" id="ARBA00038181"/>
    </source>
</evidence>
<sequence length="487" mass="55031">MFNLCASHSSHREHYIGEYLLLKTIKKGPSSKVRRAQHVLTGAHMEVKAIRRQGISRFFQEVHCFKRVSHPNITQLFEVLVTPDKYFLVMEYVGGGNLLNHLEDNGAMDEGEARTVFRQVVSAVQHCHQKGVIHRDLTPDNTLIDTDDTIKLTDFHFSTQVRKHLQCTFCGSIDYSAPEILNRNIYDGRKTDVWSLGVLLFRMLTGVTPFAGDNIAEVKSQILSGNYQVPSFMSGGAQRLLRKLLTVDPSKRPTVEDVMKDPWVNKGQKKILKPYREPPRGALDPKIMRMMLSLGCIPDYIQESVTQRKFDRLMGTYLILKMMKTKMPGRKIRVKLFRTSYTSSSSTTTSSSQEVGCLFDKKTKEPSIPQKCLRLRVTTTPPTLDTMTTTASESSTDTSSTDNIKYSIEIGRSSQSSSRTTTTAAVGEAHQSSPGWQEVARRAFQSLLKFVCCGSSAKKEHRKRSEIWTTVNSKVRSSRKAGQWYGR</sequence>
<dbReference type="EC" id="2.7.11.1" evidence="1"/>
<keyword evidence="6" id="KW-0067">ATP-binding</keyword>
<dbReference type="GO" id="GO:0035556">
    <property type="term" value="P:intracellular signal transduction"/>
    <property type="evidence" value="ECO:0007669"/>
    <property type="project" value="TreeGrafter"/>
</dbReference>
<keyword evidence="3" id="KW-0808">Transferase</keyword>
<dbReference type="Proteomes" id="UP000010556">
    <property type="component" value="Unassembled WGS sequence"/>
</dbReference>
<evidence type="ECO:0000313" key="10">
    <source>
        <dbReference type="EMBL" id="ELK27551.1"/>
    </source>
</evidence>
<feature type="compositionally biased region" description="Low complexity" evidence="8">
    <location>
        <begin position="412"/>
        <end position="423"/>
    </location>
</feature>
<evidence type="ECO:0000256" key="8">
    <source>
        <dbReference type="SAM" id="MobiDB-lite"/>
    </source>
</evidence>
<dbReference type="CDD" id="cd14337">
    <property type="entry name" value="UBA_MARK_Par1"/>
    <property type="match status" value="1"/>
</dbReference>
<evidence type="ECO:0000256" key="1">
    <source>
        <dbReference type="ARBA" id="ARBA00012513"/>
    </source>
</evidence>
<evidence type="ECO:0000256" key="6">
    <source>
        <dbReference type="ARBA" id="ARBA00022840"/>
    </source>
</evidence>
<name>L5LNA4_MYODS</name>
<feature type="domain" description="Protein kinase" evidence="9">
    <location>
        <begin position="19"/>
        <end position="264"/>
    </location>
</feature>
<dbReference type="Gene3D" id="1.10.510.10">
    <property type="entry name" value="Transferase(Phosphotransferase) domain 1"/>
    <property type="match status" value="1"/>
</dbReference>
<dbReference type="FunFam" id="1.10.510.10:FF:000002">
    <property type="entry name" value="Non-specific serine/threonine protein kinase"/>
    <property type="match status" value="1"/>
</dbReference>
<evidence type="ECO:0000256" key="3">
    <source>
        <dbReference type="ARBA" id="ARBA00022679"/>
    </source>
</evidence>
<dbReference type="PROSITE" id="PS50011">
    <property type="entry name" value="PROTEIN_KINASE_DOM"/>
    <property type="match status" value="1"/>
</dbReference>
<comment type="similarity">
    <text evidence="7">Belongs to the protein kinase superfamily. CAMK Ser/Thr protein kinase family. Smok subfamily.</text>
</comment>
<dbReference type="PANTHER" id="PTHR24346:SF95">
    <property type="entry name" value="SPERM MOTILITY KINASE 3A"/>
    <property type="match status" value="1"/>
</dbReference>
<evidence type="ECO:0000256" key="2">
    <source>
        <dbReference type="ARBA" id="ARBA00022527"/>
    </source>
</evidence>
<dbReference type="eggNOG" id="KOG0586">
    <property type="taxonomic scope" value="Eukaryota"/>
</dbReference>
<dbReference type="GO" id="GO:0004674">
    <property type="term" value="F:protein serine/threonine kinase activity"/>
    <property type="evidence" value="ECO:0007669"/>
    <property type="project" value="UniProtKB-KW"/>
</dbReference>
<dbReference type="SUPFAM" id="SSF56112">
    <property type="entry name" value="Protein kinase-like (PK-like)"/>
    <property type="match status" value="1"/>
</dbReference>
<evidence type="ECO:0000256" key="5">
    <source>
        <dbReference type="ARBA" id="ARBA00022777"/>
    </source>
</evidence>
<organism evidence="10 11">
    <name type="scientific">Myotis davidii</name>
    <name type="common">David's myotis</name>
    <dbReference type="NCBI Taxonomy" id="225400"/>
    <lineage>
        <taxon>Eukaryota</taxon>
        <taxon>Metazoa</taxon>
        <taxon>Chordata</taxon>
        <taxon>Craniata</taxon>
        <taxon>Vertebrata</taxon>
        <taxon>Euteleostomi</taxon>
        <taxon>Mammalia</taxon>
        <taxon>Eutheria</taxon>
        <taxon>Laurasiatheria</taxon>
        <taxon>Chiroptera</taxon>
        <taxon>Yangochiroptera</taxon>
        <taxon>Vespertilionidae</taxon>
        <taxon>Myotis</taxon>
    </lineage>
</organism>
<reference evidence="11" key="1">
    <citation type="journal article" date="2013" name="Science">
        <title>Comparative analysis of bat genomes provides insight into the evolution of flight and immunity.</title>
        <authorList>
            <person name="Zhang G."/>
            <person name="Cowled C."/>
            <person name="Shi Z."/>
            <person name="Huang Z."/>
            <person name="Bishop-Lilly K.A."/>
            <person name="Fang X."/>
            <person name="Wynne J.W."/>
            <person name="Xiong Z."/>
            <person name="Baker M.L."/>
            <person name="Zhao W."/>
            <person name="Tachedjian M."/>
            <person name="Zhu Y."/>
            <person name="Zhou P."/>
            <person name="Jiang X."/>
            <person name="Ng J."/>
            <person name="Yang L."/>
            <person name="Wu L."/>
            <person name="Xiao J."/>
            <person name="Feng Y."/>
            <person name="Chen Y."/>
            <person name="Sun X."/>
            <person name="Zhang Y."/>
            <person name="Marsh G.A."/>
            <person name="Crameri G."/>
            <person name="Broder C.C."/>
            <person name="Frey K.G."/>
            <person name="Wang L.F."/>
            <person name="Wang J."/>
        </authorList>
    </citation>
    <scope>NUCLEOTIDE SEQUENCE [LARGE SCALE GENOMIC DNA]</scope>
</reference>
<keyword evidence="11" id="KW-1185">Reference proteome</keyword>
<dbReference type="CDD" id="cd14003">
    <property type="entry name" value="STKc_AMPK-like"/>
    <property type="match status" value="1"/>
</dbReference>
<evidence type="ECO:0000259" key="9">
    <source>
        <dbReference type="PROSITE" id="PS50011"/>
    </source>
</evidence>
<dbReference type="AlphaFoldDB" id="L5LNA4"/>
<keyword evidence="2" id="KW-0723">Serine/threonine-protein kinase</keyword>
<feature type="region of interest" description="Disordered" evidence="8">
    <location>
        <begin position="412"/>
        <end position="435"/>
    </location>
</feature>
<accession>L5LNA4</accession>
<protein>
    <recommendedName>
        <fullName evidence="1">non-specific serine/threonine protein kinase</fullName>
        <ecNumber evidence="1">2.7.11.1</ecNumber>
    </recommendedName>
</protein>
<dbReference type="GO" id="GO:0005737">
    <property type="term" value="C:cytoplasm"/>
    <property type="evidence" value="ECO:0007669"/>
    <property type="project" value="TreeGrafter"/>
</dbReference>
<evidence type="ECO:0000256" key="4">
    <source>
        <dbReference type="ARBA" id="ARBA00022741"/>
    </source>
</evidence>
<dbReference type="InterPro" id="IPR011009">
    <property type="entry name" value="Kinase-like_dom_sf"/>
</dbReference>
<proteinExistence type="inferred from homology"/>
<dbReference type="Pfam" id="PF00069">
    <property type="entry name" value="Pkinase"/>
    <property type="match status" value="1"/>
</dbReference>
<dbReference type="PANTHER" id="PTHR24346">
    <property type="entry name" value="MAP/MICROTUBULE AFFINITY-REGULATING KINASE"/>
    <property type="match status" value="1"/>
</dbReference>
<evidence type="ECO:0000313" key="11">
    <source>
        <dbReference type="Proteomes" id="UP000010556"/>
    </source>
</evidence>
<dbReference type="GO" id="GO:0005524">
    <property type="term" value="F:ATP binding"/>
    <property type="evidence" value="ECO:0007669"/>
    <property type="project" value="UniProtKB-KW"/>
</dbReference>
<gene>
    <name evidence="10" type="ORF">MDA_GLEAN10008908</name>
</gene>
<dbReference type="EMBL" id="KB110249">
    <property type="protein sequence ID" value="ELK27551.1"/>
    <property type="molecule type" value="Genomic_DNA"/>
</dbReference>
<keyword evidence="5 10" id="KW-0418">Kinase</keyword>
<dbReference type="InterPro" id="IPR000719">
    <property type="entry name" value="Prot_kinase_dom"/>
</dbReference>